<dbReference type="Pfam" id="PF00534">
    <property type="entry name" value="Glycos_transf_1"/>
    <property type="match status" value="1"/>
</dbReference>
<dbReference type="EMBL" id="CP029463">
    <property type="protein sequence ID" value="AWM13032.1"/>
    <property type="molecule type" value="Genomic_DNA"/>
</dbReference>
<evidence type="ECO:0000313" key="3">
    <source>
        <dbReference type="EMBL" id="AWM13032.1"/>
    </source>
</evidence>
<evidence type="ECO:0000259" key="1">
    <source>
        <dbReference type="Pfam" id="PF00534"/>
    </source>
</evidence>
<reference evidence="3 4" key="1">
    <citation type="submission" date="2018-05" db="EMBL/GenBank/DDBJ databases">
        <title>Flavobacterium sp. MEBiC07310.</title>
        <authorList>
            <person name="Baek K."/>
        </authorList>
    </citation>
    <scope>NUCLEOTIDE SEQUENCE [LARGE SCALE GENOMIC DNA]</scope>
    <source>
        <strain evidence="3 4">MEBiC07310</strain>
    </source>
</reference>
<proteinExistence type="predicted"/>
<gene>
    <name evidence="3" type="ORF">DI487_03575</name>
</gene>
<feature type="domain" description="Glycosyltransferase subfamily 4-like N-terminal" evidence="2">
    <location>
        <begin position="15"/>
        <end position="211"/>
    </location>
</feature>
<dbReference type="KEGG" id="fse:DI487_03575"/>
<accession>A0A2U8QS93</accession>
<dbReference type="InterPro" id="IPR001296">
    <property type="entry name" value="Glyco_trans_1"/>
</dbReference>
<dbReference type="PANTHER" id="PTHR45947:SF3">
    <property type="entry name" value="SULFOQUINOVOSYL TRANSFERASE SQD2"/>
    <property type="match status" value="1"/>
</dbReference>
<dbReference type="OrthoDB" id="832722at2"/>
<feature type="domain" description="Glycosyl transferase family 1" evidence="1">
    <location>
        <begin position="219"/>
        <end position="386"/>
    </location>
</feature>
<name>A0A2U8QS93_9FLAO</name>
<evidence type="ECO:0000259" key="2">
    <source>
        <dbReference type="Pfam" id="PF13439"/>
    </source>
</evidence>
<dbReference type="PANTHER" id="PTHR45947">
    <property type="entry name" value="SULFOQUINOVOSYL TRANSFERASE SQD2"/>
    <property type="match status" value="1"/>
</dbReference>
<dbReference type="InterPro" id="IPR028098">
    <property type="entry name" value="Glyco_trans_4-like_N"/>
</dbReference>
<keyword evidence="4" id="KW-1185">Reference proteome</keyword>
<dbReference type="Gene3D" id="3.40.50.2000">
    <property type="entry name" value="Glycogen Phosphorylase B"/>
    <property type="match status" value="2"/>
</dbReference>
<dbReference type="RefSeq" id="WP_109568440.1">
    <property type="nucleotide sequence ID" value="NZ_CP029463.1"/>
</dbReference>
<dbReference type="Proteomes" id="UP000245429">
    <property type="component" value="Chromosome"/>
</dbReference>
<evidence type="ECO:0008006" key="5">
    <source>
        <dbReference type="Google" id="ProtNLM"/>
    </source>
</evidence>
<dbReference type="GO" id="GO:0016757">
    <property type="term" value="F:glycosyltransferase activity"/>
    <property type="evidence" value="ECO:0007669"/>
    <property type="project" value="InterPro"/>
</dbReference>
<organism evidence="3 4">
    <name type="scientific">Flavobacterium sediminis</name>
    <dbReference type="NCBI Taxonomy" id="2201181"/>
    <lineage>
        <taxon>Bacteria</taxon>
        <taxon>Pseudomonadati</taxon>
        <taxon>Bacteroidota</taxon>
        <taxon>Flavobacteriia</taxon>
        <taxon>Flavobacteriales</taxon>
        <taxon>Flavobacteriaceae</taxon>
        <taxon>Flavobacterium</taxon>
    </lineage>
</organism>
<protein>
    <recommendedName>
        <fullName evidence="5">Colanic acid biosynthesis glycosyltransferase WcaL</fullName>
    </recommendedName>
</protein>
<evidence type="ECO:0000313" key="4">
    <source>
        <dbReference type="Proteomes" id="UP000245429"/>
    </source>
</evidence>
<dbReference type="AlphaFoldDB" id="A0A2U8QS93"/>
<dbReference type="Pfam" id="PF13439">
    <property type="entry name" value="Glyco_transf_4"/>
    <property type="match status" value="1"/>
</dbReference>
<dbReference type="SUPFAM" id="SSF53756">
    <property type="entry name" value="UDP-Glycosyltransferase/glycogen phosphorylase"/>
    <property type="match status" value="1"/>
</dbReference>
<sequence length="415" mass="47684">MRIAIVVNKFPVLTETFIVNQITSLIDGGHDVTILSLTKGETENCHEAIRQYHLLDKVHYLIKEPKRKITRFTFFIKYLLKNSKRYKVSKVIKALNIFRYKTQAVSLHTFYRNQWFLGEDFDVIHAHFASVGVFVTGLRKDGFFPKSKLAVSFHGSDIIPQNIERYKQNYKLLFEKMNLITYNSEYTLAVLEKTTTIDSRFKLLPVGLDVNKFKTAETIVRKEPFEILFCGRLVNFKAPDLAVEIVNELVKKGHNIHLSIVGEGPLQKKLKDLIHNYGLEQNISLLGAISQEQIVAHLRKTAVFLLPGITEEETKRAENQGLVIQEAQAMQVPVVVSDAGGMKYGLVDNVTGFVVKEKDIHSFVKKLETLIQNEPLRMEMGKKGRAFVAEHFDSKVLYHKLLRYYNLLLDENFTH</sequence>
<dbReference type="InterPro" id="IPR050194">
    <property type="entry name" value="Glycosyltransferase_grp1"/>
</dbReference>